<evidence type="ECO:0000256" key="13">
    <source>
        <dbReference type="ARBA" id="ARBA00042864"/>
    </source>
</evidence>
<dbReference type="InterPro" id="IPR013815">
    <property type="entry name" value="ATP_grasp_subdomain_1"/>
</dbReference>
<dbReference type="InterPro" id="IPR000115">
    <property type="entry name" value="PRibGlycinamide_synth"/>
</dbReference>
<dbReference type="EC" id="6.3.4.13" evidence="4 14"/>
<keyword evidence="8 14" id="KW-0658">Purine biosynthesis</keyword>
<dbReference type="InterPro" id="IPR020559">
    <property type="entry name" value="PRibGlycinamide_synth_CS"/>
</dbReference>
<dbReference type="InterPro" id="IPR020562">
    <property type="entry name" value="PRibGlycinamide_synth_N"/>
</dbReference>
<dbReference type="PANTHER" id="PTHR43472:SF1">
    <property type="entry name" value="PHOSPHORIBOSYLAMINE--GLYCINE LIGASE, CHLOROPLASTIC"/>
    <property type="match status" value="1"/>
</dbReference>
<dbReference type="AlphaFoldDB" id="B0G884"/>
<dbReference type="GO" id="GO:0046872">
    <property type="term" value="F:metal ion binding"/>
    <property type="evidence" value="ECO:0007669"/>
    <property type="project" value="UniProtKB-KW"/>
</dbReference>
<dbReference type="FunFam" id="3.90.600.10:FF:000001">
    <property type="entry name" value="Trifunctional purine biosynthetic protein adenosine-3"/>
    <property type="match status" value="1"/>
</dbReference>
<dbReference type="SMART" id="SM01209">
    <property type="entry name" value="GARS_A"/>
    <property type="match status" value="1"/>
</dbReference>
<dbReference type="InterPro" id="IPR016185">
    <property type="entry name" value="PreATP-grasp_dom_sf"/>
</dbReference>
<comment type="catalytic activity">
    <reaction evidence="14">
        <text>5-phospho-beta-D-ribosylamine + glycine + ATP = N(1)-(5-phospho-beta-D-ribosyl)glycinamide + ADP + phosphate + H(+)</text>
        <dbReference type="Rhea" id="RHEA:17453"/>
        <dbReference type="ChEBI" id="CHEBI:15378"/>
        <dbReference type="ChEBI" id="CHEBI:30616"/>
        <dbReference type="ChEBI" id="CHEBI:43474"/>
        <dbReference type="ChEBI" id="CHEBI:57305"/>
        <dbReference type="ChEBI" id="CHEBI:58681"/>
        <dbReference type="ChEBI" id="CHEBI:143788"/>
        <dbReference type="ChEBI" id="CHEBI:456216"/>
        <dbReference type="EC" id="6.3.4.13"/>
    </reaction>
</comment>
<dbReference type="UniPathway" id="UPA00074">
    <property type="reaction ID" value="UER00125"/>
</dbReference>
<dbReference type="NCBIfam" id="TIGR00877">
    <property type="entry name" value="purD"/>
    <property type="match status" value="1"/>
</dbReference>
<protein>
    <recommendedName>
        <fullName evidence="4 14">Phosphoribosylamine--glycine ligase</fullName>
        <ecNumber evidence="4 14">6.3.4.13</ecNumber>
    </recommendedName>
    <alternativeName>
        <fullName evidence="14">GARS</fullName>
    </alternativeName>
    <alternativeName>
        <fullName evidence="12 14">Glycinamide ribonucleotide synthetase</fullName>
    </alternativeName>
    <alternativeName>
        <fullName evidence="13 14">Phosphoribosylglycinamide synthetase</fullName>
    </alternativeName>
</protein>
<comment type="cofactor">
    <cofactor evidence="2">
        <name>Mg(2+)</name>
        <dbReference type="ChEBI" id="CHEBI:18420"/>
    </cofactor>
</comment>
<dbReference type="InterPro" id="IPR011054">
    <property type="entry name" value="Rudment_hybrid_motif"/>
</dbReference>
<proteinExistence type="inferred from homology"/>
<dbReference type="STRING" id="411461.DORFOR_02489"/>
<reference evidence="17 18" key="2">
    <citation type="submission" date="2007-10" db="EMBL/GenBank/DDBJ databases">
        <authorList>
            <person name="Fulton L."/>
            <person name="Clifton S."/>
            <person name="Fulton B."/>
            <person name="Xu J."/>
            <person name="Minx P."/>
            <person name="Pepin K.H."/>
            <person name="Johnson M."/>
            <person name="Thiruvilangam P."/>
            <person name="Bhonagiri V."/>
            <person name="Nash W.E."/>
            <person name="Wang C."/>
            <person name="Mardis E.R."/>
            <person name="Wilson R.K."/>
        </authorList>
    </citation>
    <scope>NUCLEOTIDE SEQUENCE [LARGE SCALE GENOMIC DNA]</scope>
    <source>
        <strain evidence="17 18">ATCC 27755</strain>
    </source>
</reference>
<keyword evidence="9 15" id="KW-0067">ATP-binding</keyword>
<dbReference type="FunFam" id="3.30.470.20:FF:000018">
    <property type="entry name" value="Trifunctional purine biosynthetic protein adenosine-3"/>
    <property type="match status" value="1"/>
</dbReference>
<dbReference type="FunFam" id="3.30.1490.20:FF:000006">
    <property type="entry name" value="phosphoribosylamine--glycine ligase, chloroplastic-like"/>
    <property type="match status" value="1"/>
</dbReference>
<dbReference type="Gene3D" id="3.30.1490.20">
    <property type="entry name" value="ATP-grasp fold, A domain"/>
    <property type="match status" value="1"/>
</dbReference>
<evidence type="ECO:0000256" key="5">
    <source>
        <dbReference type="ARBA" id="ARBA00022598"/>
    </source>
</evidence>
<comment type="similarity">
    <text evidence="11 14">Belongs to the GARS family.</text>
</comment>
<reference evidence="17 18" key="1">
    <citation type="submission" date="2007-10" db="EMBL/GenBank/DDBJ databases">
        <title>Draft genome sequence of Dorea formicigenerans(ATCC 27755).</title>
        <authorList>
            <person name="Sudarsanam P."/>
            <person name="Ley R."/>
            <person name="Guruge J."/>
            <person name="Turnbaugh P.J."/>
            <person name="Mahowald M."/>
            <person name="Liep D."/>
            <person name="Gordon J."/>
        </authorList>
    </citation>
    <scope>NUCLEOTIDE SEQUENCE [LARGE SCALE GENOMIC DNA]</scope>
    <source>
        <strain evidence="17 18">ATCC 27755</strain>
    </source>
</reference>
<keyword evidence="7 15" id="KW-0547">Nucleotide-binding</keyword>
<sequence>MKTYIVKAAGGNKMKVLIVGGGGREHAIAQSVAKSEKVDKIYCTPGNAGIAALAECAPIGAMEFDKIVAFAKEKEVDLVIVGMDDPLVGGLVDELEAAGIRAFGPKKNAAILEGSKAFSKDLMKKYNIPTAAYENFTDPDAAIKYLETEAKFPIVLKADGLALGKGVLICNTLEEAKDGVKKIMLDKKFGSAGNEMVIEEFMTGREVSVLSFVDGNTIKTMTSAQDHKRAGDGDTGLNTGGMGTFSPSPFYTKEVEDFCNKYVYQATVDAMKAEGRPFKGIIFFGLMLTPDGPKVLEYNARFGDPEAQVVLPRMKNDIIEVMEACIDGTLDQIDLQFEDNAAVCVVLASDGYPVKYDKGLPITGLEEFDKHDGYYCFHAGTKFDGDQIVTNGGRVLGVTAKGKDLKEARANAYAATEWVKFDNKYMRHDIGKAIDEA</sequence>
<dbReference type="GO" id="GO:0005524">
    <property type="term" value="F:ATP binding"/>
    <property type="evidence" value="ECO:0007669"/>
    <property type="project" value="UniProtKB-UniRule"/>
</dbReference>
<feature type="domain" description="ATP-grasp" evidence="16">
    <location>
        <begin position="120"/>
        <end position="327"/>
    </location>
</feature>
<evidence type="ECO:0000256" key="12">
    <source>
        <dbReference type="ARBA" id="ARBA00042242"/>
    </source>
</evidence>
<dbReference type="Proteomes" id="UP000005359">
    <property type="component" value="Unassembled WGS sequence"/>
</dbReference>
<dbReference type="PROSITE" id="PS50975">
    <property type="entry name" value="ATP_GRASP"/>
    <property type="match status" value="1"/>
</dbReference>
<dbReference type="Pfam" id="PF01071">
    <property type="entry name" value="GARS_A"/>
    <property type="match status" value="1"/>
</dbReference>
<dbReference type="GO" id="GO:0006189">
    <property type="term" value="P:'de novo' IMP biosynthetic process"/>
    <property type="evidence" value="ECO:0007669"/>
    <property type="project" value="UniProtKB-UniRule"/>
</dbReference>
<dbReference type="SUPFAM" id="SSF56059">
    <property type="entry name" value="Glutathione synthetase ATP-binding domain-like"/>
    <property type="match status" value="1"/>
</dbReference>
<dbReference type="eggNOG" id="COG0151">
    <property type="taxonomic scope" value="Bacteria"/>
</dbReference>
<dbReference type="InterPro" id="IPR020561">
    <property type="entry name" value="PRibGlycinamid_synth_ATP-grasp"/>
</dbReference>
<dbReference type="GO" id="GO:0004637">
    <property type="term" value="F:phosphoribosylamine-glycine ligase activity"/>
    <property type="evidence" value="ECO:0007669"/>
    <property type="project" value="UniProtKB-UniRule"/>
</dbReference>
<dbReference type="HAMAP" id="MF_00138">
    <property type="entry name" value="GARS"/>
    <property type="match status" value="1"/>
</dbReference>
<dbReference type="PaxDb" id="411461-DORFOR_02489"/>
<comment type="cofactor">
    <cofactor evidence="1">
        <name>Mn(2+)</name>
        <dbReference type="ChEBI" id="CHEBI:29035"/>
    </cofactor>
</comment>
<evidence type="ECO:0000256" key="4">
    <source>
        <dbReference type="ARBA" id="ARBA00013255"/>
    </source>
</evidence>
<evidence type="ECO:0000256" key="1">
    <source>
        <dbReference type="ARBA" id="ARBA00001936"/>
    </source>
</evidence>
<evidence type="ECO:0000256" key="10">
    <source>
        <dbReference type="ARBA" id="ARBA00023211"/>
    </source>
</evidence>
<evidence type="ECO:0000256" key="3">
    <source>
        <dbReference type="ARBA" id="ARBA00005174"/>
    </source>
</evidence>
<dbReference type="Gene3D" id="3.90.600.10">
    <property type="entry name" value="Phosphoribosylglycinamide synthetase, C-terminal domain"/>
    <property type="match status" value="1"/>
</dbReference>
<evidence type="ECO:0000256" key="9">
    <source>
        <dbReference type="ARBA" id="ARBA00022840"/>
    </source>
</evidence>
<comment type="pathway">
    <text evidence="3 14">Purine metabolism; IMP biosynthesis via de novo pathway; N(1)-(5-phospho-D-ribosyl)glycinamide from 5-phospho-alpha-D-ribose 1-diphosphate: step 2/2.</text>
</comment>
<dbReference type="SUPFAM" id="SSF52440">
    <property type="entry name" value="PreATP-grasp domain"/>
    <property type="match status" value="1"/>
</dbReference>
<dbReference type="GO" id="GO:0009113">
    <property type="term" value="P:purine nucleobase biosynthetic process"/>
    <property type="evidence" value="ECO:0007669"/>
    <property type="project" value="InterPro"/>
</dbReference>
<keyword evidence="6" id="KW-0479">Metal-binding</keyword>
<evidence type="ECO:0000256" key="11">
    <source>
        <dbReference type="ARBA" id="ARBA00038345"/>
    </source>
</evidence>
<evidence type="ECO:0000313" key="17">
    <source>
        <dbReference type="EMBL" id="EDR45888.1"/>
    </source>
</evidence>
<dbReference type="Pfam" id="PF02844">
    <property type="entry name" value="GARS_N"/>
    <property type="match status" value="1"/>
</dbReference>
<evidence type="ECO:0000256" key="8">
    <source>
        <dbReference type="ARBA" id="ARBA00022755"/>
    </source>
</evidence>
<dbReference type="Gene3D" id="3.40.50.20">
    <property type="match status" value="1"/>
</dbReference>
<accession>B0G884</accession>
<dbReference type="InterPro" id="IPR020560">
    <property type="entry name" value="PRibGlycinamide_synth_C-dom"/>
</dbReference>
<evidence type="ECO:0000256" key="7">
    <source>
        <dbReference type="ARBA" id="ARBA00022741"/>
    </source>
</evidence>
<dbReference type="Gene3D" id="3.30.470.20">
    <property type="entry name" value="ATP-grasp fold, B domain"/>
    <property type="match status" value="1"/>
</dbReference>
<dbReference type="PROSITE" id="PS00184">
    <property type="entry name" value="GARS"/>
    <property type="match status" value="1"/>
</dbReference>
<keyword evidence="5 14" id="KW-0436">Ligase</keyword>
<gene>
    <name evidence="14 17" type="primary">purD</name>
    <name evidence="17" type="ORF">DORFOR_02489</name>
</gene>
<evidence type="ECO:0000256" key="2">
    <source>
        <dbReference type="ARBA" id="ARBA00001946"/>
    </source>
</evidence>
<evidence type="ECO:0000256" key="15">
    <source>
        <dbReference type="PROSITE-ProRule" id="PRU00409"/>
    </source>
</evidence>
<evidence type="ECO:0000256" key="14">
    <source>
        <dbReference type="HAMAP-Rule" id="MF_00138"/>
    </source>
</evidence>
<organism evidence="17 18">
    <name type="scientific">Dorea formicigenerans ATCC 27755</name>
    <dbReference type="NCBI Taxonomy" id="411461"/>
    <lineage>
        <taxon>Bacteria</taxon>
        <taxon>Bacillati</taxon>
        <taxon>Bacillota</taxon>
        <taxon>Clostridia</taxon>
        <taxon>Lachnospirales</taxon>
        <taxon>Lachnospiraceae</taxon>
        <taxon>Dorea</taxon>
    </lineage>
</organism>
<evidence type="ECO:0000256" key="6">
    <source>
        <dbReference type="ARBA" id="ARBA00022723"/>
    </source>
</evidence>
<evidence type="ECO:0000313" key="18">
    <source>
        <dbReference type="Proteomes" id="UP000005359"/>
    </source>
</evidence>
<keyword evidence="10" id="KW-0464">Manganese</keyword>
<dbReference type="InterPro" id="IPR011761">
    <property type="entry name" value="ATP-grasp"/>
</dbReference>
<dbReference type="InterPro" id="IPR037123">
    <property type="entry name" value="PRibGlycinamide_synth_C_sf"/>
</dbReference>
<dbReference type="SMART" id="SM01210">
    <property type="entry name" value="GARS_C"/>
    <property type="match status" value="1"/>
</dbReference>
<dbReference type="SUPFAM" id="SSF51246">
    <property type="entry name" value="Rudiment single hybrid motif"/>
    <property type="match status" value="1"/>
</dbReference>
<name>B0G884_9FIRM</name>
<comment type="caution">
    <text evidence="17">The sequence shown here is derived from an EMBL/GenBank/DDBJ whole genome shotgun (WGS) entry which is preliminary data.</text>
</comment>
<dbReference type="PANTHER" id="PTHR43472">
    <property type="entry name" value="PHOSPHORIBOSYLAMINE--GLYCINE LIGASE"/>
    <property type="match status" value="1"/>
</dbReference>
<dbReference type="Pfam" id="PF02843">
    <property type="entry name" value="GARS_C"/>
    <property type="match status" value="1"/>
</dbReference>
<dbReference type="EMBL" id="AAXA02000015">
    <property type="protein sequence ID" value="EDR45888.1"/>
    <property type="molecule type" value="Genomic_DNA"/>
</dbReference>
<evidence type="ECO:0000259" key="16">
    <source>
        <dbReference type="PROSITE" id="PS50975"/>
    </source>
</evidence>